<name>A0A2W5Z0F0_9BACT</name>
<dbReference type="EMBL" id="QHBU01000250">
    <property type="protein sequence ID" value="PZR78682.1"/>
    <property type="molecule type" value="Genomic_DNA"/>
</dbReference>
<evidence type="ECO:0000313" key="4">
    <source>
        <dbReference type="EMBL" id="MBJ7596221.1"/>
    </source>
</evidence>
<feature type="domain" description="CT398-like coiled coil hairpin" evidence="3">
    <location>
        <begin position="11"/>
        <end position="184"/>
    </location>
</feature>
<evidence type="ECO:0008006" key="8">
    <source>
        <dbReference type="Google" id="ProtNLM"/>
    </source>
</evidence>
<comment type="caution">
    <text evidence="5">The sequence shown here is derived from an EMBL/GenBank/DDBJ whole genome shotgun (WGS) entry which is preliminary data.</text>
</comment>
<feature type="coiled-coil region" evidence="1">
    <location>
        <begin position="37"/>
        <end position="117"/>
    </location>
</feature>
<dbReference type="InterPro" id="IPR056003">
    <property type="entry name" value="CT398_CC_hairpin"/>
</dbReference>
<gene>
    <name evidence="5" type="ORF">DLM65_12305</name>
    <name evidence="4" type="ORF">JF886_15440</name>
</gene>
<evidence type="ECO:0000256" key="1">
    <source>
        <dbReference type="SAM" id="Coils"/>
    </source>
</evidence>
<protein>
    <recommendedName>
        <fullName evidence="8">C4-type zinc ribbon domain-containing protein</fullName>
    </recommendedName>
</protein>
<evidence type="ECO:0000259" key="2">
    <source>
        <dbReference type="Pfam" id="PF02591"/>
    </source>
</evidence>
<dbReference type="Proteomes" id="UP000248724">
    <property type="component" value="Unassembled WGS sequence"/>
</dbReference>
<dbReference type="RefSeq" id="WP_337314064.1">
    <property type="nucleotide sequence ID" value="NZ_JAEKNS010000151.1"/>
</dbReference>
<dbReference type="Pfam" id="PF24481">
    <property type="entry name" value="CT398_CC"/>
    <property type="match status" value="1"/>
</dbReference>
<dbReference type="EMBL" id="JAEKNS010000151">
    <property type="protein sequence ID" value="MBJ7596221.1"/>
    <property type="molecule type" value="Genomic_DNA"/>
</dbReference>
<organism evidence="5 6">
    <name type="scientific">Candidatus Aeolococcus gillhamiae</name>
    <dbReference type="NCBI Taxonomy" id="3127015"/>
    <lineage>
        <taxon>Bacteria</taxon>
        <taxon>Bacillati</taxon>
        <taxon>Candidatus Dormiibacterota</taxon>
        <taxon>Candidatus Dormibacteria</taxon>
        <taxon>Candidatus Aeolococcales</taxon>
        <taxon>Candidatus Aeolococcaceae</taxon>
        <taxon>Candidatus Aeolococcus</taxon>
    </lineage>
</organism>
<evidence type="ECO:0000313" key="6">
    <source>
        <dbReference type="Proteomes" id="UP000248724"/>
    </source>
</evidence>
<keyword evidence="1" id="KW-0175">Coiled coil</keyword>
<dbReference type="Proteomes" id="UP000606991">
    <property type="component" value="Unassembled WGS sequence"/>
</dbReference>
<sequence>MSRGGDLLRLQEIDSRVGHERVQLADVESRIAGDPELEKRRRQARRLRREQAAADADLSALEKAVDTLRLRARDLDRHLYDGSVRNPQELIGMQHDLEALRARIDAQDEQLLALMERAEAAAAADRDANAAIVDRELERADHAGEILEEAVALRASVEREERDRAELAAAIPVADLALYERLARRVPPAVVRIVAESCGGCHVPFANSEVRRIRVAAEVVQCSNCDRIVVP</sequence>
<dbReference type="AlphaFoldDB" id="A0A2W5Z0F0"/>
<evidence type="ECO:0000259" key="3">
    <source>
        <dbReference type="Pfam" id="PF24481"/>
    </source>
</evidence>
<reference evidence="4 7" key="3">
    <citation type="submission" date="2020-10" db="EMBL/GenBank/DDBJ databases">
        <title>Ca. Dormibacterota MAGs.</title>
        <authorList>
            <person name="Montgomery K."/>
        </authorList>
    </citation>
    <scope>NUCLEOTIDE SEQUENCE [LARGE SCALE GENOMIC DNA]</scope>
    <source>
        <strain evidence="4">SC8812_S17_18</strain>
    </source>
</reference>
<accession>A0A2W5Z0F0</accession>
<feature type="domain" description="C4-type zinc ribbon" evidence="2">
    <location>
        <begin position="197"/>
        <end position="229"/>
    </location>
</feature>
<dbReference type="InterPro" id="IPR003743">
    <property type="entry name" value="Zf-RING_7"/>
</dbReference>
<reference evidence="5 6" key="1">
    <citation type="journal article" date="2017" name="Nature">
        <title>Atmospheric trace gases support primary production in Antarctic desert surface soil.</title>
        <authorList>
            <person name="Ji M."/>
            <person name="Greening C."/>
            <person name="Vanwonterghem I."/>
            <person name="Carere C.R."/>
            <person name="Bay S.K."/>
            <person name="Steen J.A."/>
            <person name="Montgomery K."/>
            <person name="Lines T."/>
            <person name="Beardall J."/>
            <person name="van Dorst J."/>
            <person name="Snape I."/>
            <person name="Stott M.B."/>
            <person name="Hugenholtz P."/>
            <person name="Ferrari B.C."/>
        </authorList>
    </citation>
    <scope>NUCLEOTIDE SEQUENCE [LARGE SCALE GENOMIC DNA]</scope>
    <source>
        <strain evidence="5">RRmetagenome_bin12</strain>
    </source>
</reference>
<dbReference type="Gene3D" id="1.10.287.1490">
    <property type="match status" value="1"/>
</dbReference>
<dbReference type="Pfam" id="PF02591">
    <property type="entry name" value="Zn_ribbon_9"/>
    <property type="match status" value="1"/>
</dbReference>
<reference evidence="5" key="2">
    <citation type="submission" date="2018-05" db="EMBL/GenBank/DDBJ databases">
        <authorList>
            <person name="Ferrari B."/>
        </authorList>
    </citation>
    <scope>NUCLEOTIDE SEQUENCE</scope>
    <source>
        <strain evidence="5">RRmetagenome_bin12</strain>
    </source>
</reference>
<evidence type="ECO:0000313" key="5">
    <source>
        <dbReference type="EMBL" id="PZR78682.1"/>
    </source>
</evidence>
<accession>A0A934K4K4</accession>
<proteinExistence type="predicted"/>
<evidence type="ECO:0000313" key="7">
    <source>
        <dbReference type="Proteomes" id="UP000606991"/>
    </source>
</evidence>